<gene>
    <name evidence="2" type="ORF">MCOR_37345</name>
</gene>
<dbReference type="Proteomes" id="UP000507470">
    <property type="component" value="Unassembled WGS sequence"/>
</dbReference>
<proteinExistence type="predicted"/>
<protein>
    <submittedName>
        <fullName evidence="2">Uncharacterized protein</fullName>
    </submittedName>
</protein>
<evidence type="ECO:0000313" key="2">
    <source>
        <dbReference type="EMBL" id="CAC5403455.1"/>
    </source>
</evidence>
<keyword evidence="3" id="KW-1185">Reference proteome</keyword>
<accession>A0A6J8D5X1</accession>
<evidence type="ECO:0000313" key="3">
    <source>
        <dbReference type="Proteomes" id="UP000507470"/>
    </source>
</evidence>
<dbReference type="AlphaFoldDB" id="A0A6J8D5X1"/>
<organism evidence="2 3">
    <name type="scientific">Mytilus coruscus</name>
    <name type="common">Sea mussel</name>
    <dbReference type="NCBI Taxonomy" id="42192"/>
    <lineage>
        <taxon>Eukaryota</taxon>
        <taxon>Metazoa</taxon>
        <taxon>Spiralia</taxon>
        <taxon>Lophotrochozoa</taxon>
        <taxon>Mollusca</taxon>
        <taxon>Bivalvia</taxon>
        <taxon>Autobranchia</taxon>
        <taxon>Pteriomorphia</taxon>
        <taxon>Mytilida</taxon>
        <taxon>Mytiloidea</taxon>
        <taxon>Mytilidae</taxon>
        <taxon>Mytilinae</taxon>
        <taxon>Mytilus</taxon>
    </lineage>
</organism>
<evidence type="ECO:0000256" key="1">
    <source>
        <dbReference type="SAM" id="MobiDB-lite"/>
    </source>
</evidence>
<feature type="region of interest" description="Disordered" evidence="1">
    <location>
        <begin position="199"/>
        <end position="232"/>
    </location>
</feature>
<reference evidence="2 3" key="1">
    <citation type="submission" date="2020-06" db="EMBL/GenBank/DDBJ databases">
        <authorList>
            <person name="Li R."/>
            <person name="Bekaert M."/>
        </authorList>
    </citation>
    <scope>NUCLEOTIDE SEQUENCE [LARGE SCALE GENOMIC DNA]</scope>
    <source>
        <strain evidence="3">wild</strain>
    </source>
</reference>
<feature type="compositionally biased region" description="Basic residues" evidence="1">
    <location>
        <begin position="211"/>
        <end position="223"/>
    </location>
</feature>
<dbReference type="EMBL" id="CACVKT020006770">
    <property type="protein sequence ID" value="CAC5403455.1"/>
    <property type="molecule type" value="Genomic_DNA"/>
</dbReference>
<name>A0A6J8D5X1_MYTCO</name>
<sequence length="329" mass="36588">MQAEGYLDNSLSKRNGLSMESIHNETIGSFHEDALSNIKADPLLGVGIPGSCVLYNGALVITDGGGDETSDDGSVIDMPEEELKKWKTARETIQNKIRQTESNIHLDDMLTPYTTKVSLQNEKSEIGTNPEILNQLHLKTINMSKSQILNSVQASPCISATRSCESFNQAHEHLQTPSQSLLAPSSLQRRGMLGPLSTIQETINKKDHNSKSVKKKSNKKKKKNTDVIKKETMQWPESKQAEIETHCDSSTDSFSMPSFELAEDLPLKSTENLSGPDTNVSVDCIDHMSSNYVESFKQVKFKADDEYFVMDSYESSNEESVENNINCKD</sequence>